<gene>
    <name evidence="3" type="ORF">LKD45_16255</name>
</gene>
<evidence type="ECO:0000313" key="4">
    <source>
        <dbReference type="Proteomes" id="UP001199355"/>
    </source>
</evidence>
<organism evidence="3 4">
    <name type="scientific">Gallintestinimicrobium propionicum</name>
    <dbReference type="NCBI Taxonomy" id="2981770"/>
    <lineage>
        <taxon>Bacteria</taxon>
        <taxon>Bacillati</taxon>
        <taxon>Bacillota</taxon>
        <taxon>Clostridia</taxon>
        <taxon>Lachnospirales</taxon>
        <taxon>Lachnospiraceae</taxon>
        <taxon>Gallintestinimicrobium</taxon>
    </lineage>
</organism>
<dbReference type="RefSeq" id="WP_021914519.1">
    <property type="nucleotide sequence ID" value="NZ_JAJEQF010000071.1"/>
</dbReference>
<evidence type="ECO:0000256" key="1">
    <source>
        <dbReference type="SAM" id="Coils"/>
    </source>
</evidence>
<dbReference type="EMBL" id="JAJEQF010000071">
    <property type="protein sequence ID" value="MCC2169212.1"/>
    <property type="molecule type" value="Genomic_DNA"/>
</dbReference>
<sequence>MQDLEAKRLRESLVEYENYLNEIRQVTRKNVEALDVIQKYTDQSAAGMQNLAEQSIEGIQRVTTESAGGLRKIIETGTSNLSRMAEGSQDSINRTAQECMVRLQNYTKEGLLRLDEAQQKNQETAEQVSQIEQAILEHMDEIKQLLKQSDDFTHKENVKVYRNVQAVVVDEVKKQTEAIAAQNDELVRRNEHLQKQGRGLRPLMIITLVTALANIVLAAAQIAGLF</sequence>
<accession>A0AAE3B0J5</accession>
<feature type="transmembrane region" description="Helical" evidence="2">
    <location>
        <begin position="203"/>
        <end position="223"/>
    </location>
</feature>
<keyword evidence="2" id="KW-0472">Membrane</keyword>
<evidence type="ECO:0000256" key="2">
    <source>
        <dbReference type="SAM" id="Phobius"/>
    </source>
</evidence>
<evidence type="ECO:0000313" key="3">
    <source>
        <dbReference type="EMBL" id="MCC2169212.1"/>
    </source>
</evidence>
<protein>
    <submittedName>
        <fullName evidence="3">Uncharacterized protein</fullName>
    </submittedName>
</protein>
<name>A0AAE3B0J5_9FIRM</name>
<keyword evidence="1" id="KW-0175">Coiled coil</keyword>
<keyword evidence="2" id="KW-1133">Transmembrane helix</keyword>
<proteinExistence type="predicted"/>
<keyword evidence="2" id="KW-0812">Transmembrane</keyword>
<keyword evidence="4" id="KW-1185">Reference proteome</keyword>
<comment type="caution">
    <text evidence="3">The sequence shown here is derived from an EMBL/GenBank/DDBJ whole genome shotgun (WGS) entry which is preliminary data.</text>
</comment>
<dbReference type="Proteomes" id="UP001199355">
    <property type="component" value="Unassembled WGS sequence"/>
</dbReference>
<dbReference type="AlphaFoldDB" id="A0AAE3B0J5"/>
<reference evidence="3 4" key="1">
    <citation type="submission" date="2021-10" db="EMBL/GenBank/DDBJ databases">
        <title>Anaerobic single-cell dispensing facilitates the cultivation of human gut bacteria.</title>
        <authorList>
            <person name="Afrizal A."/>
        </authorList>
    </citation>
    <scope>NUCLEOTIDE SEQUENCE [LARGE SCALE GENOMIC DNA]</scope>
    <source>
        <strain evidence="3 4">CLA-AA-H244</strain>
    </source>
</reference>
<feature type="coiled-coil region" evidence="1">
    <location>
        <begin position="114"/>
        <end position="148"/>
    </location>
</feature>